<dbReference type="PANTHER" id="PTHR36509:SF2">
    <property type="entry name" value="BLL3101 PROTEIN"/>
    <property type="match status" value="1"/>
</dbReference>
<evidence type="ECO:0000313" key="2">
    <source>
        <dbReference type="EMBL" id="MCY1073819.1"/>
    </source>
</evidence>
<dbReference type="Proteomes" id="UP001207654">
    <property type="component" value="Unassembled WGS sequence"/>
</dbReference>
<protein>
    <submittedName>
        <fullName evidence="2">DUF1254 domain-containing protein</fullName>
    </submittedName>
</protein>
<accession>A0ABT3ZXS4</accession>
<dbReference type="InterPro" id="IPR010679">
    <property type="entry name" value="DUF1254"/>
</dbReference>
<reference evidence="2 3" key="1">
    <citation type="submission" date="2022-11" db="EMBL/GenBank/DDBJ databases">
        <title>Minimal conservation of predation-associated metabolite biosynthetic gene clusters underscores biosynthetic potential of Myxococcota including descriptions for ten novel species: Archangium lansinium sp. nov., Myxococcus landrumus sp. nov., Nannocystis bai.</title>
        <authorList>
            <person name="Ahearne A."/>
            <person name="Stevens C."/>
            <person name="Phillips K."/>
        </authorList>
    </citation>
    <scope>NUCLEOTIDE SEQUENCE [LARGE SCALE GENOMIC DNA]</scope>
    <source>
        <strain evidence="2 3">MIWBW</strain>
    </source>
</reference>
<dbReference type="InterPro" id="IPR037050">
    <property type="entry name" value="DUF1254_sf"/>
</dbReference>
<evidence type="ECO:0000313" key="3">
    <source>
        <dbReference type="Proteomes" id="UP001207654"/>
    </source>
</evidence>
<dbReference type="RefSeq" id="WP_267532810.1">
    <property type="nucleotide sequence ID" value="NZ_JAPNKA010000001.1"/>
</dbReference>
<comment type="caution">
    <text evidence="2">The sequence shown here is derived from an EMBL/GenBank/DDBJ whole genome shotgun (WGS) entry which is preliminary data.</text>
</comment>
<name>A0ABT3ZXS4_9BACT</name>
<evidence type="ECO:0000259" key="1">
    <source>
        <dbReference type="Pfam" id="PF06863"/>
    </source>
</evidence>
<sequence>MSPSPEDAFQIAHDAYIYGLPMVENYRVMYSNAVKAGLGYNRLTGTAALYTPANHEVPTPNNDTAYSKTWVDLRAEPMVLTVPPIPERRYYSFQIIDYFTNVIGYVGTRATGPRAGSYLFVGPGWTGSKRA</sequence>
<dbReference type="PANTHER" id="PTHR36509">
    <property type="entry name" value="BLL3101 PROTEIN"/>
    <property type="match status" value="1"/>
</dbReference>
<dbReference type="Gene3D" id="2.60.40.1610">
    <property type="entry name" value="Domain of unknown function DUF1254"/>
    <property type="match status" value="1"/>
</dbReference>
<dbReference type="Pfam" id="PF06863">
    <property type="entry name" value="DUF1254"/>
    <property type="match status" value="1"/>
</dbReference>
<dbReference type="EMBL" id="JAPNKA010000001">
    <property type="protein sequence ID" value="MCY1073819.1"/>
    <property type="molecule type" value="Genomic_DNA"/>
</dbReference>
<feature type="domain" description="DUF1254" evidence="1">
    <location>
        <begin position="41"/>
        <end position="128"/>
    </location>
</feature>
<proteinExistence type="predicted"/>
<dbReference type="SUPFAM" id="SSF160935">
    <property type="entry name" value="VPA0735-like"/>
    <property type="match status" value="1"/>
</dbReference>
<organism evidence="2 3">
    <name type="scientific">Archangium lansingense</name>
    <dbReference type="NCBI Taxonomy" id="2995310"/>
    <lineage>
        <taxon>Bacteria</taxon>
        <taxon>Pseudomonadati</taxon>
        <taxon>Myxococcota</taxon>
        <taxon>Myxococcia</taxon>
        <taxon>Myxococcales</taxon>
        <taxon>Cystobacterineae</taxon>
        <taxon>Archangiaceae</taxon>
        <taxon>Archangium</taxon>
    </lineage>
</organism>
<gene>
    <name evidence="2" type="ORF">OV287_04925</name>
</gene>
<keyword evidence="3" id="KW-1185">Reference proteome</keyword>